<protein>
    <submittedName>
        <fullName evidence="2">Uncharacterized protein</fullName>
    </submittedName>
</protein>
<dbReference type="Proteomes" id="UP000663879">
    <property type="component" value="Unassembled WGS sequence"/>
</dbReference>
<proteinExistence type="predicted"/>
<dbReference type="EMBL" id="CAJNOC010001879">
    <property type="protein sequence ID" value="CAF0897781.1"/>
    <property type="molecule type" value="Genomic_DNA"/>
</dbReference>
<feature type="signal peptide" evidence="1">
    <location>
        <begin position="1"/>
        <end position="20"/>
    </location>
</feature>
<feature type="chain" id="PRO_5032940657" evidence="1">
    <location>
        <begin position="21"/>
        <end position="444"/>
    </location>
</feature>
<dbReference type="AlphaFoldDB" id="A0A813ZDA0"/>
<keyword evidence="3" id="KW-1185">Reference proteome</keyword>
<evidence type="ECO:0000313" key="2">
    <source>
        <dbReference type="EMBL" id="CAF0897781.1"/>
    </source>
</evidence>
<sequence>MKYFLLSLIIFGISFLDSMQKSVDSLNEEAGTCLNPLKLFQEPLSHDLENFEINVDLKEENDKLNFECFPKYRKFLSIILSIVYTFKIENHMYIEFSEINKKNTTSVIITDSENNKEYDFFTLKDGTSKNIYLESGSYNLILTRSFRKMFFEDDNFTAHLRLSKYKVNLRLNFKKEPSFTGSFNNPIAIFNKESDELVFELTKNSYRSQLNCSLEKSPSVVLSGKIPNDTIMYLDIDLYSDSNKLDTVLGLTNGLHVENWCNDDSSLVGGLSSNLNGILTSGDYKLIAASHNNQIFGTINIKILMTTYKVGSIGPIILDDTKNEKFNGSFITNKNSIKCECNSKEIYRYVVIPLEIPNGLIMNGYIKAYGANKTNKLDTILEIRNDLFRTFQDKKFCNDDSSHVGGLSSFLNVTLSSGSYELVLGEVGNERFEPFTIEFDFAKI</sequence>
<keyword evidence="1" id="KW-0732">Signal</keyword>
<organism evidence="2 3">
    <name type="scientific">Brachionus calyciflorus</name>
    <dbReference type="NCBI Taxonomy" id="104777"/>
    <lineage>
        <taxon>Eukaryota</taxon>
        <taxon>Metazoa</taxon>
        <taxon>Spiralia</taxon>
        <taxon>Gnathifera</taxon>
        <taxon>Rotifera</taxon>
        <taxon>Eurotatoria</taxon>
        <taxon>Monogononta</taxon>
        <taxon>Pseudotrocha</taxon>
        <taxon>Ploima</taxon>
        <taxon>Brachionidae</taxon>
        <taxon>Brachionus</taxon>
    </lineage>
</organism>
<comment type="caution">
    <text evidence="2">The sequence shown here is derived from an EMBL/GenBank/DDBJ whole genome shotgun (WGS) entry which is preliminary data.</text>
</comment>
<evidence type="ECO:0000313" key="3">
    <source>
        <dbReference type="Proteomes" id="UP000663879"/>
    </source>
</evidence>
<accession>A0A813ZDA0</accession>
<reference evidence="2" key="1">
    <citation type="submission" date="2021-02" db="EMBL/GenBank/DDBJ databases">
        <authorList>
            <person name="Nowell W R."/>
        </authorList>
    </citation>
    <scope>NUCLEOTIDE SEQUENCE</scope>
    <source>
        <strain evidence="2">Ploen Becks lab</strain>
    </source>
</reference>
<evidence type="ECO:0000256" key="1">
    <source>
        <dbReference type="SAM" id="SignalP"/>
    </source>
</evidence>
<name>A0A813ZDA0_9BILA</name>
<gene>
    <name evidence="2" type="ORF">OXX778_LOCUS11241</name>
</gene>